<comment type="caution">
    <text evidence="3">The sequence shown here is derived from an EMBL/GenBank/DDBJ whole genome shotgun (WGS) entry which is preliminary data.</text>
</comment>
<proteinExistence type="inferred from homology"/>
<accession>A0A0C1Y6X7</accession>
<dbReference type="STRING" id="709839.TSA66_20725"/>
<protein>
    <recommendedName>
        <fullName evidence="2">GH16 domain-containing protein</fullName>
    </recommendedName>
</protein>
<keyword evidence="4" id="KW-1185">Reference proteome</keyword>
<dbReference type="EMBL" id="JWJG01000028">
    <property type="protein sequence ID" value="KIF82703.1"/>
    <property type="molecule type" value="Genomic_DNA"/>
</dbReference>
<feature type="domain" description="GH16" evidence="2">
    <location>
        <begin position="1"/>
        <end position="190"/>
    </location>
</feature>
<dbReference type="InterPro" id="IPR013320">
    <property type="entry name" value="ConA-like_dom_sf"/>
</dbReference>
<dbReference type="AlphaFoldDB" id="A0A0C1Y6X7"/>
<dbReference type="PANTHER" id="PTHR10963">
    <property type="entry name" value="GLYCOSYL HYDROLASE-RELATED"/>
    <property type="match status" value="1"/>
</dbReference>
<dbReference type="Gene3D" id="2.60.120.200">
    <property type="match status" value="1"/>
</dbReference>
<dbReference type="GO" id="GO:0004553">
    <property type="term" value="F:hydrolase activity, hydrolyzing O-glycosyl compounds"/>
    <property type="evidence" value="ECO:0007669"/>
    <property type="project" value="InterPro"/>
</dbReference>
<dbReference type="InterPro" id="IPR050546">
    <property type="entry name" value="Glycosyl_Hydrlase_16"/>
</dbReference>
<evidence type="ECO:0000313" key="4">
    <source>
        <dbReference type="Proteomes" id="UP000031572"/>
    </source>
</evidence>
<evidence type="ECO:0000256" key="1">
    <source>
        <dbReference type="ARBA" id="ARBA00006865"/>
    </source>
</evidence>
<dbReference type="GO" id="GO:0005975">
    <property type="term" value="P:carbohydrate metabolic process"/>
    <property type="evidence" value="ECO:0007669"/>
    <property type="project" value="InterPro"/>
</dbReference>
<dbReference type="PROSITE" id="PS51762">
    <property type="entry name" value="GH16_2"/>
    <property type="match status" value="1"/>
</dbReference>
<dbReference type="RefSeq" id="WP_232429505.1">
    <property type="nucleotide sequence ID" value="NZ_JWJG01000028.1"/>
</dbReference>
<dbReference type="Proteomes" id="UP000031572">
    <property type="component" value="Unassembled WGS sequence"/>
</dbReference>
<organism evidence="3 4">
    <name type="scientific">Noviherbaspirillum autotrophicum</name>
    <dbReference type="NCBI Taxonomy" id="709839"/>
    <lineage>
        <taxon>Bacteria</taxon>
        <taxon>Pseudomonadati</taxon>
        <taxon>Pseudomonadota</taxon>
        <taxon>Betaproteobacteria</taxon>
        <taxon>Burkholderiales</taxon>
        <taxon>Oxalobacteraceae</taxon>
        <taxon>Noviherbaspirillum</taxon>
    </lineage>
</organism>
<name>A0A0C1Y6X7_9BURK</name>
<evidence type="ECO:0000313" key="3">
    <source>
        <dbReference type="EMBL" id="KIF82703.1"/>
    </source>
</evidence>
<dbReference type="InterPro" id="IPR000757">
    <property type="entry name" value="Beta-glucanase-like"/>
</dbReference>
<dbReference type="SUPFAM" id="SSF49899">
    <property type="entry name" value="Concanavalin A-like lectins/glucanases"/>
    <property type="match status" value="1"/>
</dbReference>
<dbReference type="Pfam" id="PF00722">
    <property type="entry name" value="Glyco_hydro_16"/>
    <property type="match status" value="1"/>
</dbReference>
<gene>
    <name evidence="3" type="ORF">TSA66_20725</name>
</gene>
<dbReference type="PANTHER" id="PTHR10963:SF55">
    <property type="entry name" value="GLYCOSIDE HYDROLASE FAMILY 16 PROTEIN"/>
    <property type="match status" value="1"/>
</dbReference>
<sequence>MENGALKIWPQRDASGNFFNRTIDTDGKYAQTYGYFEMEAKLPKGKGTWPAFWLFAHPGDRRPEMDIMEAYAGGNGWGYTDASGIAHPTTYGATVWVGDYANHQAGFKMYDSGVDLSAAFHNYAVKWEANKQTYYFDGKEVLTVNVAMADPMYIILDLWFGSASGTPDGTTPTGKTNSYEVNYVRAWKFK</sequence>
<comment type="similarity">
    <text evidence="1">Belongs to the glycosyl hydrolase 16 family.</text>
</comment>
<evidence type="ECO:0000259" key="2">
    <source>
        <dbReference type="PROSITE" id="PS51762"/>
    </source>
</evidence>
<reference evidence="3 4" key="1">
    <citation type="submission" date="2014-12" db="EMBL/GenBank/DDBJ databases">
        <title>Denitrispirillum autotrophicum gen. nov., sp. nov., Denitrifying, Facultatively Autotrophic Bacteria Isolated from Rice Paddy Soil.</title>
        <authorList>
            <person name="Ishii S."/>
            <person name="Ashida N."/>
            <person name="Ohno H."/>
            <person name="Otsuka S."/>
            <person name="Yokota A."/>
            <person name="Senoo K."/>
        </authorList>
    </citation>
    <scope>NUCLEOTIDE SEQUENCE [LARGE SCALE GENOMIC DNA]</scope>
    <source>
        <strain evidence="3 4">TSA66</strain>
    </source>
</reference>
<dbReference type="CDD" id="cd08023">
    <property type="entry name" value="GH16_laminarinase_like"/>
    <property type="match status" value="1"/>
</dbReference>